<evidence type="ECO:0000256" key="3">
    <source>
        <dbReference type="ARBA" id="ARBA00022741"/>
    </source>
</evidence>
<name>A0A4R0XX29_9MOLU</name>
<proteinExistence type="inferred from homology"/>
<dbReference type="PROSITE" id="PS00211">
    <property type="entry name" value="ABC_TRANSPORTER_1"/>
    <property type="match status" value="1"/>
</dbReference>
<dbReference type="OrthoDB" id="9775135at2"/>
<dbReference type="SUPFAM" id="SSF52540">
    <property type="entry name" value="P-loop containing nucleoside triphosphate hydrolases"/>
    <property type="match status" value="1"/>
</dbReference>
<feature type="domain" description="ABC transporter" evidence="5">
    <location>
        <begin position="8"/>
        <end position="238"/>
    </location>
</feature>
<evidence type="ECO:0000313" key="7">
    <source>
        <dbReference type="Proteomes" id="UP000291072"/>
    </source>
</evidence>
<dbReference type="Gene3D" id="3.40.50.300">
    <property type="entry name" value="P-loop containing nucleotide triphosphate hydrolases"/>
    <property type="match status" value="1"/>
</dbReference>
<dbReference type="PANTHER" id="PTHR43335">
    <property type="entry name" value="ABC TRANSPORTER, ATP-BINDING PROTEIN"/>
    <property type="match status" value="1"/>
</dbReference>
<comment type="caution">
    <text evidence="6">The sequence shown here is derived from an EMBL/GenBank/DDBJ whole genome shotgun (WGS) entry which is preliminary data.</text>
</comment>
<accession>A0A4R0XX29</accession>
<keyword evidence="2" id="KW-0813">Transport</keyword>
<evidence type="ECO:0000256" key="2">
    <source>
        <dbReference type="ARBA" id="ARBA00022448"/>
    </source>
</evidence>
<keyword evidence="4 6" id="KW-0067">ATP-binding</keyword>
<dbReference type="RefSeq" id="WP_131613223.1">
    <property type="nucleotide sequence ID" value="NZ_PSZP01000005.1"/>
</dbReference>
<dbReference type="GO" id="GO:0016887">
    <property type="term" value="F:ATP hydrolysis activity"/>
    <property type="evidence" value="ECO:0007669"/>
    <property type="project" value="InterPro"/>
</dbReference>
<evidence type="ECO:0000313" key="6">
    <source>
        <dbReference type="EMBL" id="TCG11561.1"/>
    </source>
</evidence>
<evidence type="ECO:0000259" key="5">
    <source>
        <dbReference type="PROSITE" id="PS50893"/>
    </source>
</evidence>
<dbReference type="InterPro" id="IPR003593">
    <property type="entry name" value="AAA+_ATPase"/>
</dbReference>
<dbReference type="PANTHER" id="PTHR43335:SF4">
    <property type="entry name" value="ABC TRANSPORTER, ATP-BINDING PROTEIN"/>
    <property type="match status" value="1"/>
</dbReference>
<dbReference type="InterPro" id="IPR003439">
    <property type="entry name" value="ABC_transporter-like_ATP-bd"/>
</dbReference>
<dbReference type="Proteomes" id="UP000291072">
    <property type="component" value="Unassembled WGS sequence"/>
</dbReference>
<evidence type="ECO:0000256" key="4">
    <source>
        <dbReference type="ARBA" id="ARBA00022840"/>
    </source>
</evidence>
<organism evidence="6 7">
    <name type="scientific">Mycoplasma todarodis</name>
    <dbReference type="NCBI Taxonomy" id="1937191"/>
    <lineage>
        <taxon>Bacteria</taxon>
        <taxon>Bacillati</taxon>
        <taxon>Mycoplasmatota</taxon>
        <taxon>Mollicutes</taxon>
        <taxon>Mycoplasmataceae</taxon>
        <taxon>Mycoplasma</taxon>
    </lineage>
</organism>
<dbReference type="InterPro" id="IPR017871">
    <property type="entry name" value="ABC_transporter-like_CS"/>
</dbReference>
<protein>
    <submittedName>
        <fullName evidence="6">ABC transporter ATP-binding protein</fullName>
    </submittedName>
</protein>
<sequence>MGQNTPALEVKKFTKKYKGAKKAAVSGASFNVYPGEFHGFIGANGSGKTTTIKSLIGAYAKFQGDIKIFGLDHLSEEAKSKVGYIPEAAKFPKGYSTYKYIVYMSYLSGLSMRESKDFANNVLKEIGLEKLKNRNPNTFSSGQKKKVLLAQALVHNPEIIIMDEPAANLDPKARIDFFDTLKKLQEKGVAILISSHILTELDKYVNSLTIIDGGKVVFTGKLEEAIGDSDLEYMIQTTDNNALIKFLKKHKFNYSKTTNGCIVKLNKKIEAKQLMSLLASSRLVVNTFKNNQNTLEEVYKKYVSLGSVDDEVQEPSKGGKNV</sequence>
<evidence type="ECO:0000256" key="1">
    <source>
        <dbReference type="ARBA" id="ARBA00005417"/>
    </source>
</evidence>
<dbReference type="InterPro" id="IPR027417">
    <property type="entry name" value="P-loop_NTPase"/>
</dbReference>
<dbReference type="AlphaFoldDB" id="A0A4R0XX29"/>
<comment type="similarity">
    <text evidence="1">Belongs to the ABC transporter superfamily.</text>
</comment>
<dbReference type="SMART" id="SM00382">
    <property type="entry name" value="AAA"/>
    <property type="match status" value="1"/>
</dbReference>
<keyword evidence="3" id="KW-0547">Nucleotide-binding</keyword>
<dbReference type="Pfam" id="PF00005">
    <property type="entry name" value="ABC_tran"/>
    <property type="match status" value="1"/>
</dbReference>
<keyword evidence="7" id="KW-1185">Reference proteome</keyword>
<dbReference type="CDD" id="cd03230">
    <property type="entry name" value="ABC_DR_subfamily_A"/>
    <property type="match status" value="1"/>
</dbReference>
<dbReference type="PROSITE" id="PS50893">
    <property type="entry name" value="ABC_TRANSPORTER_2"/>
    <property type="match status" value="1"/>
</dbReference>
<gene>
    <name evidence="6" type="ORF">C4B25_01105</name>
</gene>
<dbReference type="GO" id="GO:0005524">
    <property type="term" value="F:ATP binding"/>
    <property type="evidence" value="ECO:0007669"/>
    <property type="project" value="UniProtKB-KW"/>
</dbReference>
<dbReference type="EMBL" id="PSZP01000005">
    <property type="protein sequence ID" value="TCG11561.1"/>
    <property type="molecule type" value="Genomic_DNA"/>
</dbReference>
<reference evidence="6 7" key="1">
    <citation type="submission" date="2018-02" db="EMBL/GenBank/DDBJ databases">
        <title>Mycoplasma marinum and Mycoplasma todarodis sp. nov., moderately halophilic and psychrotolerant mycoplasmas isolated from cephalopods.</title>
        <authorList>
            <person name="Viver T."/>
        </authorList>
    </citation>
    <scope>NUCLEOTIDE SEQUENCE [LARGE SCALE GENOMIC DNA]</scope>
    <source>
        <strain evidence="6 7">5H</strain>
    </source>
</reference>